<organism evidence="1 2">
    <name type="scientific">Metabacillus litoralis</name>
    <dbReference type="NCBI Taxonomy" id="152268"/>
    <lineage>
        <taxon>Bacteria</taxon>
        <taxon>Bacillati</taxon>
        <taxon>Bacillota</taxon>
        <taxon>Bacilli</taxon>
        <taxon>Bacillales</taxon>
        <taxon>Bacillaceae</taxon>
        <taxon>Metabacillus</taxon>
    </lineage>
</organism>
<dbReference type="STRING" id="152268.A6K24_12290"/>
<protein>
    <recommendedName>
        <fullName evidence="3">Aminoglycoside phosphotransferase domain-containing protein</fullName>
    </recommendedName>
</protein>
<reference evidence="2" key="1">
    <citation type="submission" date="2016-04" db="EMBL/GenBank/DDBJ databases">
        <authorList>
            <person name="Lyu Z."/>
            <person name="Lyu W."/>
        </authorList>
    </citation>
    <scope>NUCLEOTIDE SEQUENCE [LARGE SCALE GENOMIC DNA]</scope>
    <source>
        <strain evidence="2">C44</strain>
    </source>
</reference>
<proteinExistence type="predicted"/>
<comment type="caution">
    <text evidence="1">The sequence shown here is derived from an EMBL/GenBank/DDBJ whole genome shotgun (WGS) entry which is preliminary data.</text>
</comment>
<dbReference type="RefSeq" id="WP_066339604.1">
    <property type="nucleotide sequence ID" value="NZ_LWSG01000044.1"/>
</dbReference>
<dbReference type="Proteomes" id="UP000078534">
    <property type="component" value="Unassembled WGS sequence"/>
</dbReference>
<keyword evidence="2" id="KW-1185">Reference proteome</keyword>
<dbReference type="EMBL" id="LWSG01000044">
    <property type="protein sequence ID" value="OAS82888.1"/>
    <property type="molecule type" value="Genomic_DNA"/>
</dbReference>
<accession>A0A179SNF6</accession>
<name>A0A179SNF6_9BACI</name>
<sequence length="264" mass="30318">MLSEELGYSFNLSGKIVPLFGGQNTSVRVNNEAVLKPVDDVQHYEWLLTIIDMINPHGYRLSKPIRSTKGTFVSEGWVCTKFERGQDVNGLIKEKLHVSRLFHHDLSNINFKDFPQGDNPWVEGHRIAWQKGELPMEVNIEIRKIINKLLLKVNLKEQYNSQIVHADLAGNILFDDVLPPLIIDFSPTVAPVEYAEAILVCDCIAWQGSRVSNIDLLINNKYNKEMIVRAVVFRLAVEAIFSGKDFNRFIEQYYLFKPIIDFIE</sequence>
<evidence type="ECO:0000313" key="2">
    <source>
        <dbReference type="Proteomes" id="UP000078534"/>
    </source>
</evidence>
<evidence type="ECO:0008006" key="3">
    <source>
        <dbReference type="Google" id="ProtNLM"/>
    </source>
</evidence>
<gene>
    <name evidence="1" type="ORF">A6K24_12290</name>
</gene>
<dbReference type="AlphaFoldDB" id="A0A179SNF6"/>
<evidence type="ECO:0000313" key="1">
    <source>
        <dbReference type="EMBL" id="OAS82888.1"/>
    </source>
</evidence>